<evidence type="ECO:0000256" key="4">
    <source>
        <dbReference type="ARBA" id="ARBA00023186"/>
    </source>
</evidence>
<comment type="similarity">
    <text evidence="6">Belongs to the bacillales FliT family.</text>
</comment>
<evidence type="ECO:0000256" key="5">
    <source>
        <dbReference type="ARBA" id="ARBA00093765"/>
    </source>
</evidence>
<keyword evidence="4" id="KW-0143">Chaperone</keyword>
<proteinExistence type="inferred from homology"/>
<evidence type="ECO:0000313" key="9">
    <source>
        <dbReference type="Proteomes" id="UP000028868"/>
    </source>
</evidence>
<dbReference type="RefSeq" id="WP_035506122.1">
    <property type="nucleotide sequence ID" value="NZ_CCDH010000001.1"/>
</dbReference>
<accession>A0A059NWH3</accession>
<dbReference type="EMBL" id="CCDI010000001">
    <property type="protein sequence ID" value="CDQ22710.1"/>
    <property type="molecule type" value="Genomic_DNA"/>
</dbReference>
<dbReference type="InterPro" id="IPR008622">
    <property type="entry name" value="FliT"/>
</dbReference>
<reference evidence="8 9" key="2">
    <citation type="submission" date="2014-05" db="EMBL/GenBank/DDBJ databases">
        <title>Draft genome sequence of Halobacillus karajensis HK-03.</title>
        <authorList>
            <person name="Khelaifia S."/>
            <person name="Croce O."/>
            <person name="Lagier J.C."/>
            <person name="Raoult D."/>
        </authorList>
    </citation>
    <scope>NUCLEOTIDE SEQUENCE [LARGE SCALE GENOMIC DNA]</scope>
    <source>
        <strain evidence="8 9">HD-03</strain>
    </source>
</reference>
<evidence type="ECO:0000256" key="2">
    <source>
        <dbReference type="ARBA" id="ARBA00022490"/>
    </source>
</evidence>
<keyword evidence="3" id="KW-1005">Bacterial flagellum biogenesis</keyword>
<dbReference type="Pfam" id="PF05400">
    <property type="entry name" value="FliT"/>
    <property type="match status" value="1"/>
</dbReference>
<evidence type="ECO:0000256" key="3">
    <source>
        <dbReference type="ARBA" id="ARBA00022795"/>
    </source>
</evidence>
<evidence type="ECO:0000256" key="7">
    <source>
        <dbReference type="ARBA" id="ARBA00093797"/>
    </source>
</evidence>
<name>A0A059NWH3_9BACI</name>
<evidence type="ECO:0000256" key="6">
    <source>
        <dbReference type="ARBA" id="ARBA00093785"/>
    </source>
</evidence>
<keyword evidence="9" id="KW-1185">Reference proteome</keyword>
<comment type="subcellular location">
    <subcellularLocation>
        <location evidence="1">Cytoplasm</location>
        <location evidence="1">Cytosol</location>
    </subcellularLocation>
</comment>
<evidence type="ECO:0000256" key="1">
    <source>
        <dbReference type="ARBA" id="ARBA00004514"/>
    </source>
</evidence>
<protein>
    <recommendedName>
        <fullName evidence="7">Flagellar protein FliT</fullName>
    </recommendedName>
</protein>
<keyword evidence="2" id="KW-0963">Cytoplasm</keyword>
<evidence type="ECO:0000313" key="8">
    <source>
        <dbReference type="EMBL" id="CDQ22710.1"/>
    </source>
</evidence>
<reference evidence="9" key="1">
    <citation type="submission" date="2014-03" db="EMBL/GenBank/DDBJ databases">
        <authorList>
            <person name="Urmite Genomes U."/>
        </authorList>
    </citation>
    <scope>NUCLEOTIDE SEQUENCE [LARGE SCALE GENOMIC DNA]</scope>
    <source>
        <strain evidence="9">HD-03</strain>
    </source>
</reference>
<gene>
    <name evidence="8" type="ORF">BN983_00925</name>
</gene>
<organism evidence="8 9">
    <name type="scientific">Halobacillus karajensis</name>
    <dbReference type="NCBI Taxonomy" id="195088"/>
    <lineage>
        <taxon>Bacteria</taxon>
        <taxon>Bacillati</taxon>
        <taxon>Bacillota</taxon>
        <taxon>Bacilli</taxon>
        <taxon>Bacillales</taxon>
        <taxon>Bacillaceae</taxon>
        <taxon>Halobacillus</taxon>
    </lineage>
</organism>
<dbReference type="Proteomes" id="UP000028868">
    <property type="component" value="Unassembled WGS sequence"/>
</dbReference>
<comment type="caution">
    <text evidence="8">The sequence shown here is derived from an EMBL/GenBank/DDBJ whole genome shotgun (WGS) entry which is preliminary data.</text>
</comment>
<dbReference type="AlphaFoldDB" id="A0A059NWH3"/>
<sequence>MGAWQEFLRITAALDEVVHQPVSDHNRASVIENIDKLLETRANLLPKLKTPSKEEETLVKEVKQRDLKINQKLELLFDRLKRDMRNNKKQKSSKQRYVNPYQSVSSYDGIYVDHKK</sequence>
<comment type="function">
    <text evidence="5">May act as an export chaperone for the filament capping protein FliD.</text>
</comment>